<feature type="binding site" evidence="13">
    <location>
        <position position="107"/>
    </location>
    <ligand>
        <name>sn-glycerol 3-phosphate</name>
        <dbReference type="ChEBI" id="CHEBI:57597"/>
    </ligand>
</feature>
<gene>
    <name evidence="13" type="primary">gpsA</name>
    <name evidence="20" type="ORF">MFMK1_002796</name>
</gene>
<feature type="binding site" evidence="16">
    <location>
        <begin position="9"/>
        <end position="14"/>
    </location>
    <ligand>
        <name>NAD(+)</name>
        <dbReference type="ChEBI" id="CHEBI:57540"/>
    </ligand>
</feature>
<feature type="binding site" evidence="13">
    <location>
        <position position="256"/>
    </location>
    <ligand>
        <name>sn-glycerol 3-phosphate</name>
        <dbReference type="ChEBI" id="CHEBI:57597"/>
    </ligand>
</feature>
<dbReference type="Gene3D" id="3.40.50.720">
    <property type="entry name" value="NAD(P)-binding Rossmann-like Domain"/>
    <property type="match status" value="1"/>
</dbReference>
<evidence type="ECO:0000256" key="11">
    <source>
        <dbReference type="ARBA" id="ARBA00069372"/>
    </source>
</evidence>
<protein>
    <recommendedName>
        <fullName evidence="11 13">Glycerol-3-phosphate dehydrogenase [NAD(P)+]</fullName>
        <ecNumber evidence="10 13">1.1.1.94</ecNumber>
    </recommendedName>
    <alternativeName>
        <fullName evidence="13">NAD(P)(+)-dependent glycerol-3-phosphate dehydrogenase</fullName>
    </alternativeName>
    <alternativeName>
        <fullName evidence="12 13">NAD(P)H-dependent dihydroxyacetone-phosphate reductase</fullName>
    </alternativeName>
</protein>
<feature type="binding site" evidence="13">
    <location>
        <position position="281"/>
    </location>
    <ligand>
        <name>NADPH</name>
        <dbReference type="ChEBI" id="CHEBI:57783"/>
    </ligand>
</feature>
<feature type="binding site" evidence="13">
    <location>
        <position position="246"/>
    </location>
    <ligand>
        <name>sn-glycerol 3-phosphate</name>
        <dbReference type="ChEBI" id="CHEBI:57597"/>
    </ligand>
</feature>
<evidence type="ECO:0000256" key="8">
    <source>
        <dbReference type="ARBA" id="ARBA00023264"/>
    </source>
</evidence>
<comment type="similarity">
    <text evidence="1 13 17">Belongs to the NAD-dependent glycerol-3-phosphate dehydrogenase family.</text>
</comment>
<keyword evidence="5 13" id="KW-0520">NAD</keyword>
<evidence type="ECO:0000256" key="9">
    <source>
        <dbReference type="ARBA" id="ARBA00052716"/>
    </source>
</evidence>
<evidence type="ECO:0000313" key="21">
    <source>
        <dbReference type="Proteomes" id="UP001329915"/>
    </source>
</evidence>
<dbReference type="EMBL" id="CP121694">
    <property type="protein sequence ID" value="WRO22950.1"/>
    <property type="molecule type" value="Genomic_DNA"/>
</dbReference>
<evidence type="ECO:0000256" key="4">
    <source>
        <dbReference type="ARBA" id="ARBA00023002"/>
    </source>
</evidence>
<dbReference type="InterPro" id="IPR006168">
    <property type="entry name" value="G3P_DH_NAD-dep"/>
</dbReference>
<feature type="binding site" evidence="13">
    <location>
        <position position="283"/>
    </location>
    <ligand>
        <name>NADPH</name>
        <dbReference type="ChEBI" id="CHEBI:57783"/>
    </ligand>
</feature>
<evidence type="ECO:0000256" key="3">
    <source>
        <dbReference type="ARBA" id="ARBA00022857"/>
    </source>
</evidence>
<feature type="binding site" evidence="13">
    <location>
        <position position="12"/>
    </location>
    <ligand>
        <name>NADPH</name>
        <dbReference type="ChEBI" id="CHEBI:57783"/>
    </ligand>
</feature>
<dbReference type="GO" id="GO:0008654">
    <property type="term" value="P:phospholipid biosynthetic process"/>
    <property type="evidence" value="ECO:0007669"/>
    <property type="project" value="UniProtKB-KW"/>
</dbReference>
<dbReference type="SUPFAM" id="SSF48179">
    <property type="entry name" value="6-phosphogluconate dehydrogenase C-terminal domain-like"/>
    <property type="match status" value="1"/>
</dbReference>
<feature type="binding site" evidence="13">
    <location>
        <position position="107"/>
    </location>
    <ligand>
        <name>NADPH</name>
        <dbReference type="ChEBI" id="CHEBI:57783"/>
    </ligand>
</feature>
<evidence type="ECO:0000256" key="2">
    <source>
        <dbReference type="ARBA" id="ARBA00022516"/>
    </source>
</evidence>
<evidence type="ECO:0000256" key="15">
    <source>
        <dbReference type="PIRSR" id="PIRSR000114-2"/>
    </source>
</evidence>
<dbReference type="GO" id="GO:0047952">
    <property type="term" value="F:glycerol-3-phosphate dehydrogenase [NAD(P)+] activity"/>
    <property type="evidence" value="ECO:0007669"/>
    <property type="project" value="UniProtKB-UniRule"/>
</dbReference>
<comment type="pathway">
    <text evidence="13">Membrane lipid metabolism; glycerophospholipid metabolism.</text>
</comment>
<organism evidence="20 21">
    <name type="scientific">Metallumcola ferriviriculae</name>
    <dbReference type="NCBI Taxonomy" id="3039180"/>
    <lineage>
        <taxon>Bacteria</taxon>
        <taxon>Bacillati</taxon>
        <taxon>Bacillota</taxon>
        <taxon>Clostridia</taxon>
        <taxon>Neomoorellales</taxon>
        <taxon>Desulfitibacteraceae</taxon>
        <taxon>Metallumcola</taxon>
    </lineage>
</organism>
<keyword evidence="7 13" id="KW-0594">Phospholipid biosynthesis</keyword>
<dbReference type="GO" id="GO:0005829">
    <property type="term" value="C:cytosol"/>
    <property type="evidence" value="ECO:0007669"/>
    <property type="project" value="TreeGrafter"/>
</dbReference>
<feature type="domain" description="Glycerol-3-phosphate dehydrogenase NAD-dependent N-terminal" evidence="18">
    <location>
        <begin position="4"/>
        <end position="162"/>
    </location>
</feature>
<feature type="binding site" evidence="13">
    <location>
        <position position="140"/>
    </location>
    <ligand>
        <name>sn-glycerol 3-phosphate</name>
        <dbReference type="ChEBI" id="CHEBI:57597"/>
    </ligand>
</feature>
<feature type="binding site" evidence="13">
    <location>
        <position position="142"/>
    </location>
    <ligand>
        <name>NADPH</name>
        <dbReference type="ChEBI" id="CHEBI:57783"/>
    </ligand>
</feature>
<comment type="function">
    <text evidence="13">Catalyzes the reduction of the glycolytic intermediate dihydroxyacetone phosphate (DHAP) to sn-glycerol 3-phosphate (G3P), the key precursor for phospholipid synthesis.</text>
</comment>
<keyword evidence="13" id="KW-0963">Cytoplasm</keyword>
<keyword evidence="8 13" id="KW-1208">Phospholipid metabolism</keyword>
<name>A0AAU0URP4_9FIRM</name>
<feature type="binding site" evidence="13">
    <location>
        <position position="257"/>
    </location>
    <ligand>
        <name>NADPH</name>
        <dbReference type="ChEBI" id="CHEBI:57783"/>
    </ligand>
</feature>
<evidence type="ECO:0000259" key="18">
    <source>
        <dbReference type="Pfam" id="PF01210"/>
    </source>
</evidence>
<dbReference type="GO" id="GO:0046168">
    <property type="term" value="P:glycerol-3-phosphate catabolic process"/>
    <property type="evidence" value="ECO:0007669"/>
    <property type="project" value="InterPro"/>
</dbReference>
<comment type="catalytic activity">
    <reaction evidence="9">
        <text>sn-glycerol 3-phosphate + NADP(+) = dihydroxyacetone phosphate + NADPH + H(+)</text>
        <dbReference type="Rhea" id="RHEA:11096"/>
        <dbReference type="ChEBI" id="CHEBI:15378"/>
        <dbReference type="ChEBI" id="CHEBI:57597"/>
        <dbReference type="ChEBI" id="CHEBI:57642"/>
        <dbReference type="ChEBI" id="CHEBI:57783"/>
        <dbReference type="ChEBI" id="CHEBI:58349"/>
        <dbReference type="EC" id="1.1.1.94"/>
    </reaction>
    <physiologicalReaction direction="right-to-left" evidence="9">
        <dbReference type="Rhea" id="RHEA:11098"/>
    </physiologicalReaction>
</comment>
<dbReference type="InterPro" id="IPR013328">
    <property type="entry name" value="6PGD_dom2"/>
</dbReference>
<feature type="binding site" evidence="13">
    <location>
        <position position="138"/>
    </location>
    <ligand>
        <name>sn-glycerol 3-phosphate</name>
        <dbReference type="ChEBI" id="CHEBI:57597"/>
    </ligand>
</feature>
<feature type="domain" description="Glycerol-3-phosphate dehydrogenase NAD-dependent C-terminal" evidence="19">
    <location>
        <begin position="182"/>
        <end position="321"/>
    </location>
</feature>
<dbReference type="InterPro" id="IPR036291">
    <property type="entry name" value="NAD(P)-bd_dom_sf"/>
</dbReference>
<dbReference type="SUPFAM" id="SSF51735">
    <property type="entry name" value="NAD(P)-binding Rossmann-fold domains"/>
    <property type="match status" value="1"/>
</dbReference>
<comment type="subcellular location">
    <subcellularLocation>
        <location evidence="13">Cytoplasm</location>
    </subcellularLocation>
</comment>
<evidence type="ECO:0000256" key="5">
    <source>
        <dbReference type="ARBA" id="ARBA00023027"/>
    </source>
</evidence>
<dbReference type="KEGG" id="dbc:MFMK1_002796"/>
<feature type="binding site" evidence="13">
    <location>
        <position position="257"/>
    </location>
    <ligand>
        <name>sn-glycerol 3-phosphate</name>
        <dbReference type="ChEBI" id="CHEBI:57597"/>
    </ligand>
</feature>
<feature type="binding site" evidence="13">
    <location>
        <position position="34"/>
    </location>
    <ligand>
        <name>NADPH</name>
        <dbReference type="ChEBI" id="CHEBI:57783"/>
    </ligand>
</feature>
<dbReference type="PRINTS" id="PR00077">
    <property type="entry name" value="GPDHDRGNASE"/>
</dbReference>
<dbReference type="InterPro" id="IPR008927">
    <property type="entry name" value="6-PGluconate_DH-like_C_sf"/>
</dbReference>
<feature type="binding site" evidence="13">
    <location>
        <position position="33"/>
    </location>
    <ligand>
        <name>NADPH</name>
        <dbReference type="ChEBI" id="CHEBI:57783"/>
    </ligand>
</feature>
<dbReference type="GO" id="GO:0051287">
    <property type="term" value="F:NAD binding"/>
    <property type="evidence" value="ECO:0007669"/>
    <property type="project" value="InterPro"/>
</dbReference>
<evidence type="ECO:0000256" key="6">
    <source>
        <dbReference type="ARBA" id="ARBA00023098"/>
    </source>
</evidence>
<keyword evidence="3 13" id="KW-0521">NADP</keyword>
<dbReference type="AlphaFoldDB" id="A0AAU0URP4"/>
<feature type="binding site" evidence="16">
    <location>
        <position position="257"/>
    </location>
    <ligand>
        <name>NAD(+)</name>
        <dbReference type="ChEBI" id="CHEBI:57540"/>
    </ligand>
</feature>
<evidence type="ECO:0000256" key="7">
    <source>
        <dbReference type="ARBA" id="ARBA00023209"/>
    </source>
</evidence>
<sequence>MNRKVAVVGAGSWGTALGVLLAEKGMNVSLWARREECVREINEQRSNSHYLPDIVIPENITATGDLEAAVKDKEMLVLAVPSQAVRQVLRQMAPVLGDQLAVINTAKGLEMETGLRLSQVMMEELPGPLKQRVAVLSGPSHAEEVSRHLPTAVVATALEKQVAEQVQDLFMAPSFRVYTHSDLTGVELGGALKNIIALCTGISDGLGYGDNTKAALMTRGLAEMARLGVAMGAELMTFAGLAGMGDLVVTCTSMYSRNRRAGIQLGQGKKMPQILKDMGMVVEGVKTTRVAYRLSRDKGVEMPITEEAHQVIYEEQNPREGVANLMLRDKTEEWR</sequence>
<dbReference type="NCBIfam" id="NF000942">
    <property type="entry name" value="PRK00094.1-4"/>
    <property type="match status" value="1"/>
</dbReference>
<evidence type="ECO:0000256" key="17">
    <source>
        <dbReference type="RuleBase" id="RU000437"/>
    </source>
</evidence>
<feature type="binding site" evidence="13">
    <location>
        <position position="13"/>
    </location>
    <ligand>
        <name>NADPH</name>
        <dbReference type="ChEBI" id="CHEBI:57783"/>
    </ligand>
</feature>
<dbReference type="HAMAP" id="MF_00394">
    <property type="entry name" value="NAD_Glyc3P_dehydrog"/>
    <property type="match status" value="1"/>
</dbReference>
<dbReference type="FunFam" id="3.40.50.720:FF:000019">
    <property type="entry name" value="Glycerol-3-phosphate dehydrogenase [NAD(P)+]"/>
    <property type="match status" value="1"/>
</dbReference>
<keyword evidence="2 13" id="KW-0444">Lipid biosynthesis</keyword>
<evidence type="ECO:0000259" key="19">
    <source>
        <dbReference type="Pfam" id="PF07479"/>
    </source>
</evidence>
<feature type="binding site" evidence="16">
    <location>
        <position position="142"/>
    </location>
    <ligand>
        <name>NAD(+)</name>
        <dbReference type="ChEBI" id="CHEBI:57540"/>
    </ligand>
</feature>
<dbReference type="NCBIfam" id="NF000940">
    <property type="entry name" value="PRK00094.1-2"/>
    <property type="match status" value="1"/>
</dbReference>
<dbReference type="GO" id="GO:0005975">
    <property type="term" value="P:carbohydrate metabolic process"/>
    <property type="evidence" value="ECO:0007669"/>
    <property type="project" value="InterPro"/>
</dbReference>
<dbReference type="PROSITE" id="PS00957">
    <property type="entry name" value="NAD_G3PDH"/>
    <property type="match status" value="1"/>
</dbReference>
<feature type="binding site" evidence="13">
    <location>
        <position position="50"/>
    </location>
    <ligand>
        <name>NADPH</name>
        <dbReference type="ChEBI" id="CHEBI:57783"/>
    </ligand>
</feature>
<dbReference type="RefSeq" id="WP_366922344.1">
    <property type="nucleotide sequence ID" value="NZ_CP121694.1"/>
</dbReference>
<evidence type="ECO:0000313" key="20">
    <source>
        <dbReference type="EMBL" id="WRO22950.1"/>
    </source>
</evidence>
<dbReference type="InterPro" id="IPR006109">
    <property type="entry name" value="G3P_DH_NAD-dep_C"/>
</dbReference>
<feature type="binding site" evidence="15">
    <location>
        <begin position="257"/>
        <end position="258"/>
    </location>
    <ligand>
        <name>substrate</name>
    </ligand>
</feature>
<evidence type="ECO:0000256" key="16">
    <source>
        <dbReference type="PIRSR" id="PIRSR000114-3"/>
    </source>
</evidence>
<dbReference type="Pfam" id="PF01210">
    <property type="entry name" value="NAD_Gly3P_dh_N"/>
    <property type="match status" value="1"/>
</dbReference>
<dbReference type="Gene3D" id="1.10.1040.10">
    <property type="entry name" value="N-(1-d-carboxylethyl)-l-norvaline Dehydrogenase, domain 2"/>
    <property type="match status" value="1"/>
</dbReference>
<dbReference type="GO" id="GO:0006650">
    <property type="term" value="P:glycerophospholipid metabolic process"/>
    <property type="evidence" value="ECO:0007669"/>
    <property type="project" value="UniProtKB-UniRule"/>
</dbReference>
<dbReference type="EC" id="1.1.1.94" evidence="10 13"/>
<dbReference type="PANTHER" id="PTHR11728">
    <property type="entry name" value="GLYCEROL-3-PHOSPHATE DEHYDROGENASE"/>
    <property type="match status" value="1"/>
</dbReference>
<dbReference type="InterPro" id="IPR011128">
    <property type="entry name" value="G3P_DH_NAD-dep_N"/>
</dbReference>
<feature type="active site" description="Proton acceptor" evidence="13 14">
    <location>
        <position position="193"/>
    </location>
</feature>
<dbReference type="FunFam" id="1.10.1040.10:FF:000001">
    <property type="entry name" value="Glycerol-3-phosphate dehydrogenase [NAD(P)+]"/>
    <property type="match status" value="1"/>
</dbReference>
<dbReference type="PANTHER" id="PTHR11728:SF1">
    <property type="entry name" value="GLYCEROL-3-PHOSPHATE DEHYDROGENASE [NAD(+)] 2, CHLOROPLASTIC"/>
    <property type="match status" value="1"/>
</dbReference>
<dbReference type="GO" id="GO:0046167">
    <property type="term" value="P:glycerol-3-phosphate biosynthetic process"/>
    <property type="evidence" value="ECO:0007669"/>
    <property type="project" value="UniProtKB-UniRule"/>
</dbReference>
<keyword evidence="4 13" id="KW-0560">Oxidoreductase</keyword>
<evidence type="ECO:0000256" key="14">
    <source>
        <dbReference type="PIRSR" id="PIRSR000114-1"/>
    </source>
</evidence>
<feature type="binding site" evidence="13">
    <location>
        <position position="193"/>
    </location>
    <ligand>
        <name>sn-glycerol 3-phosphate</name>
        <dbReference type="ChEBI" id="CHEBI:57597"/>
    </ligand>
</feature>
<evidence type="ECO:0000256" key="12">
    <source>
        <dbReference type="ARBA" id="ARBA00080511"/>
    </source>
</evidence>
<proteinExistence type="inferred from homology"/>
<dbReference type="Proteomes" id="UP001329915">
    <property type="component" value="Chromosome"/>
</dbReference>
<evidence type="ECO:0000256" key="13">
    <source>
        <dbReference type="HAMAP-Rule" id="MF_00394"/>
    </source>
</evidence>
<reference evidence="20 21" key="1">
    <citation type="submission" date="2023-04" db="EMBL/GenBank/DDBJ databases">
        <authorList>
            <person name="Hsu D."/>
        </authorList>
    </citation>
    <scope>NUCLEOTIDE SEQUENCE [LARGE SCALE GENOMIC DNA]</scope>
    <source>
        <strain evidence="20 21">MK1</strain>
    </source>
</reference>
<comment type="catalytic activity">
    <reaction evidence="13">
        <text>sn-glycerol 3-phosphate + NAD(+) = dihydroxyacetone phosphate + NADH + H(+)</text>
        <dbReference type="Rhea" id="RHEA:11092"/>
        <dbReference type="ChEBI" id="CHEBI:15378"/>
        <dbReference type="ChEBI" id="CHEBI:57540"/>
        <dbReference type="ChEBI" id="CHEBI:57597"/>
        <dbReference type="ChEBI" id="CHEBI:57642"/>
        <dbReference type="ChEBI" id="CHEBI:57945"/>
        <dbReference type="EC" id="1.1.1.94"/>
    </reaction>
</comment>
<dbReference type="PIRSF" id="PIRSF000114">
    <property type="entry name" value="Glycerol-3-P_dh"/>
    <property type="match status" value="1"/>
</dbReference>
<keyword evidence="21" id="KW-1185">Reference proteome</keyword>
<dbReference type="Pfam" id="PF07479">
    <property type="entry name" value="NAD_Gly3P_dh_C"/>
    <property type="match status" value="1"/>
</dbReference>
<keyword evidence="6 13" id="KW-0443">Lipid metabolism</keyword>
<evidence type="ECO:0000256" key="1">
    <source>
        <dbReference type="ARBA" id="ARBA00011009"/>
    </source>
</evidence>
<evidence type="ECO:0000256" key="10">
    <source>
        <dbReference type="ARBA" id="ARBA00066687"/>
    </source>
</evidence>
<accession>A0AAU0URP4</accession>
<feature type="binding site" evidence="13">
    <location>
        <position position="258"/>
    </location>
    <ligand>
        <name>sn-glycerol 3-phosphate</name>
        <dbReference type="ChEBI" id="CHEBI:57597"/>
    </ligand>
</feature>
<keyword evidence="13" id="KW-0547">Nucleotide-binding</keyword>
<dbReference type="NCBIfam" id="NF000941">
    <property type="entry name" value="PRK00094.1-3"/>
    <property type="match status" value="1"/>
</dbReference>
<feature type="binding site" evidence="15">
    <location>
        <position position="107"/>
    </location>
    <ligand>
        <name>substrate</name>
    </ligand>
</feature>